<reference evidence="1 2" key="1">
    <citation type="submission" date="2011-01" db="EMBL/GenBank/DDBJ databases">
        <title>Whole genome sequence of Caldisericum exile AZM16c01.</title>
        <authorList>
            <person name="Narita-Yamada S."/>
            <person name="Kawakoshi A."/>
            <person name="Nakamura S."/>
            <person name="Sasagawa M."/>
            <person name="Fukada J."/>
            <person name="Sekine M."/>
            <person name="Kato Y."/>
            <person name="Fukai R."/>
            <person name="Sasaki K."/>
            <person name="Hanamaki A."/>
            <person name="Narita H."/>
            <person name="Konno Y."/>
            <person name="Mori K."/>
            <person name="Yamazaki S."/>
            <person name="Suzuki K."/>
            <person name="Fujita N."/>
        </authorList>
    </citation>
    <scope>NUCLEOTIDE SEQUENCE [LARGE SCALE GENOMIC DNA]</scope>
    <source>
        <strain evidence="2">DSM 21853 / NBRC 104410 / AZM16c01</strain>
    </source>
</reference>
<dbReference type="Proteomes" id="UP000004793">
    <property type="component" value="Chromosome"/>
</dbReference>
<proteinExistence type="predicted"/>
<dbReference type="SUPFAM" id="SSF46785">
    <property type="entry name" value="Winged helix' DNA-binding domain"/>
    <property type="match status" value="1"/>
</dbReference>
<protein>
    <recommendedName>
        <fullName evidence="3">DUF4388 domain-containing protein</fullName>
    </recommendedName>
</protein>
<accession>A0A7U6GFX6</accession>
<dbReference type="KEGG" id="cex:CSE_14550"/>
<dbReference type="AlphaFoldDB" id="A0A7U6GFX6"/>
<name>A0A7U6GFX6_CALEA</name>
<evidence type="ECO:0008006" key="3">
    <source>
        <dbReference type="Google" id="ProtNLM"/>
    </source>
</evidence>
<keyword evidence="2" id="KW-1185">Reference proteome</keyword>
<gene>
    <name evidence="1" type="ordered locus">CSE_14550</name>
</gene>
<evidence type="ECO:0000313" key="1">
    <source>
        <dbReference type="EMBL" id="BAL81581.1"/>
    </source>
</evidence>
<organism evidence="1 2">
    <name type="scientific">Caldisericum exile (strain DSM 21853 / NBRC 104410 / AZM16c01)</name>
    <dbReference type="NCBI Taxonomy" id="511051"/>
    <lineage>
        <taxon>Bacteria</taxon>
        <taxon>Pseudomonadati</taxon>
        <taxon>Caldisericota/Cryosericota group</taxon>
        <taxon>Caldisericota</taxon>
        <taxon>Caldisericia</taxon>
        <taxon>Caldisericales</taxon>
        <taxon>Caldisericaceae</taxon>
        <taxon>Caldisericum</taxon>
    </lineage>
</organism>
<dbReference type="EMBL" id="AP012051">
    <property type="protein sequence ID" value="BAL81581.1"/>
    <property type="molecule type" value="Genomic_DNA"/>
</dbReference>
<sequence length="227" mass="26798">MLQGILWKDMRLSEVLKLIFSNGYSGFLYIGDIEENHVLFKEGRIVYAEYNDYYDMDALQEIAITSEKFDFVKHESVYFKSDFEKQTPNAIAIVESVENEFPNFSHLLNEFVNFTEGSENISLTKEELKFLSVLEFKPTRVKKIIDRLHKPSIEVLRMLDELVKKSVLYSYNVNNPKIYEYLVDNYPDIATIFEQSKGDLRRFETELKRNHPDIANKVLREIREAVR</sequence>
<evidence type="ECO:0000313" key="2">
    <source>
        <dbReference type="Proteomes" id="UP000004793"/>
    </source>
</evidence>
<dbReference type="InterPro" id="IPR036390">
    <property type="entry name" value="WH_DNA-bd_sf"/>
</dbReference>